<feature type="region of interest" description="Disordered" evidence="1">
    <location>
        <begin position="1"/>
        <end position="102"/>
    </location>
</feature>
<protein>
    <submittedName>
        <fullName evidence="2">Late embryogenesis abundant protein 2-like</fullName>
    </submittedName>
</protein>
<name>A0A834T302_9FABA</name>
<dbReference type="PANTHER" id="PTHR34191:SF30">
    <property type="entry name" value="STRESS-INDUCED PROTEIN KIN2-LIKE"/>
    <property type="match status" value="1"/>
</dbReference>
<evidence type="ECO:0000256" key="1">
    <source>
        <dbReference type="SAM" id="MobiDB-lite"/>
    </source>
</evidence>
<proteinExistence type="predicted"/>
<keyword evidence="3" id="KW-1185">Reference proteome</keyword>
<dbReference type="InterPro" id="IPR039624">
    <property type="entry name" value="LEA1/2/D7/KIN2"/>
</dbReference>
<feature type="compositionally biased region" description="Basic and acidic residues" evidence="1">
    <location>
        <begin position="35"/>
        <end position="52"/>
    </location>
</feature>
<feature type="compositionally biased region" description="Polar residues" evidence="1">
    <location>
        <begin position="54"/>
        <end position="67"/>
    </location>
</feature>
<reference evidence="2" key="1">
    <citation type="submission" date="2020-09" db="EMBL/GenBank/DDBJ databases">
        <title>Genome-Enabled Discovery of Anthraquinone Biosynthesis in Senna tora.</title>
        <authorList>
            <person name="Kang S.-H."/>
            <person name="Pandey R.P."/>
            <person name="Lee C.-M."/>
            <person name="Sim J.-S."/>
            <person name="Jeong J.-T."/>
            <person name="Choi B.-S."/>
            <person name="Jung M."/>
            <person name="Ginzburg D."/>
            <person name="Zhao K."/>
            <person name="Won S.Y."/>
            <person name="Oh T.-J."/>
            <person name="Yu Y."/>
            <person name="Kim N.-H."/>
            <person name="Lee O.R."/>
            <person name="Lee T.-H."/>
            <person name="Bashyal P."/>
            <person name="Kim T.-S."/>
            <person name="Lee W.-H."/>
            <person name="Kawkins C."/>
            <person name="Kim C.-K."/>
            <person name="Kim J.S."/>
            <person name="Ahn B.O."/>
            <person name="Rhee S.Y."/>
            <person name="Sohng J.K."/>
        </authorList>
    </citation>
    <scope>NUCLEOTIDE SEQUENCE</scope>
    <source>
        <tissue evidence="2">Leaf</tissue>
    </source>
</reference>
<dbReference type="EMBL" id="JAAIUW010000009">
    <property type="protein sequence ID" value="KAF7814346.1"/>
    <property type="molecule type" value="Genomic_DNA"/>
</dbReference>
<sequence length="102" mass="10977">MASHDQRQTFRAGETKGRTEEKTNQMMSNIGDKAQAAKDKTGQMAHSAKEKVSGTGQPNTANESAQSGGMGQRVKGMAQSASESVKETFGMGQDNHKPRDYN</sequence>
<feature type="compositionally biased region" description="Basic and acidic residues" evidence="1">
    <location>
        <begin position="1"/>
        <end position="23"/>
    </location>
</feature>
<dbReference type="Proteomes" id="UP000634136">
    <property type="component" value="Unassembled WGS sequence"/>
</dbReference>
<evidence type="ECO:0000313" key="3">
    <source>
        <dbReference type="Proteomes" id="UP000634136"/>
    </source>
</evidence>
<organism evidence="2 3">
    <name type="scientific">Senna tora</name>
    <dbReference type="NCBI Taxonomy" id="362788"/>
    <lineage>
        <taxon>Eukaryota</taxon>
        <taxon>Viridiplantae</taxon>
        <taxon>Streptophyta</taxon>
        <taxon>Embryophyta</taxon>
        <taxon>Tracheophyta</taxon>
        <taxon>Spermatophyta</taxon>
        <taxon>Magnoliopsida</taxon>
        <taxon>eudicotyledons</taxon>
        <taxon>Gunneridae</taxon>
        <taxon>Pentapetalae</taxon>
        <taxon>rosids</taxon>
        <taxon>fabids</taxon>
        <taxon>Fabales</taxon>
        <taxon>Fabaceae</taxon>
        <taxon>Caesalpinioideae</taxon>
        <taxon>Cassia clade</taxon>
        <taxon>Senna</taxon>
    </lineage>
</organism>
<comment type="caution">
    <text evidence="2">The sequence shown here is derived from an EMBL/GenBank/DDBJ whole genome shotgun (WGS) entry which is preliminary data.</text>
</comment>
<dbReference type="AlphaFoldDB" id="A0A834T302"/>
<dbReference type="Gene3D" id="6.10.140.1430">
    <property type="match status" value="1"/>
</dbReference>
<gene>
    <name evidence="2" type="ORF">G2W53_028315</name>
</gene>
<dbReference type="OrthoDB" id="2193576at2759"/>
<dbReference type="PANTHER" id="PTHR34191">
    <property type="entry name" value="LATE EMBRYOGENESIS ABUNDANT PROTEIN (LEA) FAMILY PROTEIN"/>
    <property type="match status" value="1"/>
</dbReference>
<accession>A0A834T302</accession>
<evidence type="ECO:0000313" key="2">
    <source>
        <dbReference type="EMBL" id="KAF7814346.1"/>
    </source>
</evidence>